<evidence type="ECO:0000256" key="3">
    <source>
        <dbReference type="ARBA" id="ARBA00022679"/>
    </source>
</evidence>
<reference evidence="9" key="1">
    <citation type="submission" date="2016-10" db="EMBL/GenBank/DDBJ databases">
        <authorList>
            <person name="Varghese N."/>
            <person name="Submissions S."/>
        </authorList>
    </citation>
    <scope>NUCLEOTIDE SEQUENCE [LARGE SCALE GENOMIC DNA]</scope>
    <source>
        <strain evidence="9">LMG 26031</strain>
    </source>
</reference>
<dbReference type="InterPro" id="IPR027417">
    <property type="entry name" value="P-loop_NTPase"/>
</dbReference>
<dbReference type="Proteomes" id="UP000198866">
    <property type="component" value="Unassembled WGS sequence"/>
</dbReference>
<dbReference type="EMBL" id="FNYE01000018">
    <property type="protein sequence ID" value="SEJ77626.1"/>
    <property type="molecule type" value="Genomic_DNA"/>
</dbReference>
<dbReference type="GO" id="GO:0005524">
    <property type="term" value="F:ATP binding"/>
    <property type="evidence" value="ECO:0007669"/>
    <property type="project" value="UniProtKB-KW"/>
</dbReference>
<evidence type="ECO:0000259" key="7">
    <source>
        <dbReference type="SMART" id="SM00072"/>
    </source>
</evidence>
<dbReference type="SMART" id="SM00072">
    <property type="entry name" value="GuKc"/>
    <property type="match status" value="1"/>
</dbReference>
<protein>
    <recommendedName>
        <fullName evidence="6">Ribose 1,5-bisphosphate phosphokinase PhnN</fullName>
        <ecNumber evidence="6">2.7.4.23</ecNumber>
    </recommendedName>
    <alternativeName>
        <fullName evidence="6">Ribose 1,5-bisphosphokinase</fullName>
    </alternativeName>
</protein>
<dbReference type="HAMAP" id="MF_00836">
    <property type="entry name" value="PhnN"/>
    <property type="match status" value="1"/>
</dbReference>
<keyword evidence="3 6" id="KW-0808">Transferase</keyword>
<organism evidence="8 9">
    <name type="scientific">Paraburkholderia diazotrophica</name>
    <dbReference type="NCBI Taxonomy" id="667676"/>
    <lineage>
        <taxon>Bacteria</taxon>
        <taxon>Pseudomonadati</taxon>
        <taxon>Pseudomonadota</taxon>
        <taxon>Betaproteobacteria</taxon>
        <taxon>Burkholderiales</taxon>
        <taxon>Burkholderiaceae</taxon>
        <taxon>Paraburkholderia</taxon>
    </lineage>
</organism>
<evidence type="ECO:0000313" key="9">
    <source>
        <dbReference type="Proteomes" id="UP000198866"/>
    </source>
</evidence>
<dbReference type="UniPathway" id="UPA00087">
    <property type="reaction ID" value="UER00175"/>
</dbReference>
<dbReference type="RefSeq" id="WP_090868916.1">
    <property type="nucleotide sequence ID" value="NZ_FNYE01000018.1"/>
</dbReference>
<dbReference type="NCBIfam" id="TIGR02322">
    <property type="entry name" value="phosphon_PhnN"/>
    <property type="match status" value="1"/>
</dbReference>
<evidence type="ECO:0000256" key="2">
    <source>
        <dbReference type="ARBA" id="ARBA00005069"/>
    </source>
</evidence>
<dbReference type="OrthoDB" id="341217at2"/>
<evidence type="ECO:0000256" key="5">
    <source>
        <dbReference type="ARBA" id="ARBA00022840"/>
    </source>
</evidence>
<dbReference type="GO" id="GO:0019634">
    <property type="term" value="P:organic phosphonate metabolic process"/>
    <property type="evidence" value="ECO:0007669"/>
    <property type="project" value="UniProtKB-UniRule"/>
</dbReference>
<dbReference type="SUPFAM" id="SSF52540">
    <property type="entry name" value="P-loop containing nucleoside triphosphate hydrolases"/>
    <property type="match status" value="1"/>
</dbReference>
<sequence length="201" mass="22054">MKGRLIYVIGPSGAGKDSLLHYARDHVAGTRVVFAHRYITRGTGHNENHIALTHEEFAARSAHGLFALEWSSHELHYGIGIEIDAWLARGCTVVINGSRAYLSRALKRYPHLEVVHIHAAPHILAQRLVARGRETQEQVEARLARQAPFTLPDGAHLTHIDNSGTLEAAGHAFVDVLKHEASAQLSREPGTDAPVPDESVK</sequence>
<dbReference type="STRING" id="667676.SAMN05192539_101815"/>
<comment type="similarity">
    <text evidence="6">Belongs to the ribose 1,5-bisphosphokinase family.</text>
</comment>
<keyword evidence="5 6" id="KW-0067">ATP-binding</keyword>
<gene>
    <name evidence="6" type="primary">phnN</name>
    <name evidence="8" type="ORF">SAMN05192539_101815</name>
</gene>
<dbReference type="GO" id="GO:0006015">
    <property type="term" value="P:5-phosphoribose 1-diphosphate biosynthetic process"/>
    <property type="evidence" value="ECO:0007669"/>
    <property type="project" value="UniProtKB-UniRule"/>
</dbReference>
<dbReference type="GO" id="GO:0033863">
    <property type="term" value="F:ribose 1,5-bisphosphate phosphokinase activity"/>
    <property type="evidence" value="ECO:0007669"/>
    <property type="project" value="UniProtKB-UniRule"/>
</dbReference>
<dbReference type="Gene3D" id="3.40.50.300">
    <property type="entry name" value="P-loop containing nucleotide triphosphate hydrolases"/>
    <property type="match status" value="1"/>
</dbReference>
<keyword evidence="8" id="KW-0418">Kinase</keyword>
<dbReference type="EC" id="2.7.4.23" evidence="6"/>
<comment type="function">
    <text evidence="6">Catalyzes the phosphorylation of ribose 1,5-bisphosphate to 5-phospho-D-ribosyl alpha-1-diphosphate (PRPP).</text>
</comment>
<name>A0A1H7BK75_9BURK</name>
<accession>A0A1H7BK75</accession>
<dbReference type="InterPro" id="IPR012699">
    <property type="entry name" value="PhnN"/>
</dbReference>
<keyword evidence="9" id="KW-1185">Reference proteome</keyword>
<dbReference type="NCBIfam" id="NF007485">
    <property type="entry name" value="PRK10078.1"/>
    <property type="match status" value="1"/>
</dbReference>
<keyword evidence="4 6" id="KW-0547">Nucleotide-binding</keyword>
<evidence type="ECO:0000256" key="1">
    <source>
        <dbReference type="ARBA" id="ARBA00000373"/>
    </source>
</evidence>
<feature type="domain" description="Guanylate kinase/L-type calcium channel beta subunit" evidence="7">
    <location>
        <begin position="2"/>
        <end position="181"/>
    </location>
</feature>
<comment type="catalytic activity">
    <reaction evidence="1 6">
        <text>alpha-D-ribose 1,5-bisphosphate + ATP = 5-phospho-alpha-D-ribose 1-diphosphate + ADP</text>
        <dbReference type="Rhea" id="RHEA:20109"/>
        <dbReference type="ChEBI" id="CHEBI:30616"/>
        <dbReference type="ChEBI" id="CHEBI:58017"/>
        <dbReference type="ChEBI" id="CHEBI:68688"/>
        <dbReference type="ChEBI" id="CHEBI:456216"/>
        <dbReference type="EC" id="2.7.4.23"/>
    </reaction>
</comment>
<evidence type="ECO:0000256" key="4">
    <source>
        <dbReference type="ARBA" id="ARBA00022741"/>
    </source>
</evidence>
<proteinExistence type="inferred from homology"/>
<evidence type="ECO:0000313" key="8">
    <source>
        <dbReference type="EMBL" id="SEJ77626.1"/>
    </source>
</evidence>
<feature type="binding site" evidence="6">
    <location>
        <begin position="10"/>
        <end position="17"/>
    </location>
    <ligand>
        <name>ATP</name>
        <dbReference type="ChEBI" id="CHEBI:30616"/>
    </ligand>
</feature>
<evidence type="ECO:0000256" key="6">
    <source>
        <dbReference type="HAMAP-Rule" id="MF_00836"/>
    </source>
</evidence>
<comment type="pathway">
    <text evidence="2 6">Metabolic intermediate biosynthesis; 5-phospho-alpha-D-ribose 1-diphosphate biosynthesis; 5-phospho-alpha-D-ribose 1-diphosphate from D-ribose 5-phosphate (route II): step 3/3.</text>
</comment>
<dbReference type="InterPro" id="IPR008145">
    <property type="entry name" value="GK/Ca_channel_bsu"/>
</dbReference>
<dbReference type="AlphaFoldDB" id="A0A1H7BK75"/>